<organism evidence="2 3">
    <name type="scientific">Spiroplasma floricola 23-6</name>
    <dbReference type="NCBI Taxonomy" id="1336749"/>
    <lineage>
        <taxon>Bacteria</taxon>
        <taxon>Bacillati</taxon>
        <taxon>Mycoplasmatota</taxon>
        <taxon>Mollicutes</taxon>
        <taxon>Entomoplasmatales</taxon>
        <taxon>Spiroplasmataceae</taxon>
        <taxon>Spiroplasma</taxon>
    </lineage>
</organism>
<sequence length="40" mass="5013">MIENDKERWKKVVKLINNEIKKLKEVKERYKKLLKEINNE</sequence>
<dbReference type="EMBL" id="CP025057">
    <property type="protein sequence ID" value="AUB32028.1"/>
    <property type="molecule type" value="Genomic_DNA"/>
</dbReference>
<accession>A0A2K8SFJ8</accession>
<dbReference type="RefSeq" id="WP_281253761.1">
    <property type="nucleotide sequence ID" value="NZ_CP025057.1"/>
</dbReference>
<dbReference type="Proteomes" id="UP000231823">
    <property type="component" value="Chromosome"/>
</dbReference>
<proteinExistence type="predicted"/>
<gene>
    <name evidence="2" type="ORF">SFLOR_v1c09800</name>
</gene>
<keyword evidence="1" id="KW-0175">Coiled coil</keyword>
<keyword evidence="3" id="KW-1185">Reference proteome</keyword>
<dbReference type="AlphaFoldDB" id="A0A2K8SFJ8"/>
<evidence type="ECO:0000256" key="1">
    <source>
        <dbReference type="SAM" id="Coils"/>
    </source>
</evidence>
<evidence type="ECO:0000313" key="2">
    <source>
        <dbReference type="EMBL" id="AUB32028.1"/>
    </source>
</evidence>
<dbReference type="KEGG" id="sfz:SFLOR_v1c09800"/>
<feature type="coiled-coil region" evidence="1">
    <location>
        <begin position="6"/>
        <end position="40"/>
    </location>
</feature>
<protein>
    <submittedName>
        <fullName evidence="2">Uncharacterized protein</fullName>
    </submittedName>
</protein>
<reference evidence="2 3" key="1">
    <citation type="submission" date="2017-12" db="EMBL/GenBank/DDBJ databases">
        <title>Complete genome sequence of Spiroplasma floricola 23-6 (ATCC 29989).</title>
        <authorList>
            <person name="Tsai Y.-M."/>
            <person name="Wu P.-S."/>
            <person name="Lo W.-S."/>
            <person name="Kuo C.-H."/>
        </authorList>
    </citation>
    <scope>NUCLEOTIDE SEQUENCE [LARGE SCALE GENOMIC DNA]</scope>
    <source>
        <strain evidence="2 3">23-6</strain>
    </source>
</reference>
<name>A0A2K8SFJ8_9MOLU</name>
<evidence type="ECO:0000313" key="3">
    <source>
        <dbReference type="Proteomes" id="UP000231823"/>
    </source>
</evidence>